<dbReference type="PANTHER" id="PTHR46796:SF12">
    <property type="entry name" value="HTH-TYPE DNA-BINDING TRANSCRIPTIONAL ACTIVATOR EUTR"/>
    <property type="match status" value="1"/>
</dbReference>
<comment type="caution">
    <text evidence="5">The sequence shown here is derived from an EMBL/GenBank/DDBJ whole genome shotgun (WGS) entry which is preliminary data.</text>
</comment>
<dbReference type="PRINTS" id="PR00032">
    <property type="entry name" value="HTHARAC"/>
</dbReference>
<sequence length="319" mass="35263">MSDGLYKKLKISSRDIGEVEEYLSEAYAPVAVMPLGSHDNYGVTGQLAVIDEVFFEWSATIGSYRVTPIAMFDAVLFNFASKGATEYDFRGERLSIAANQVIGYRHADSVDVLDGSEHSTVVISDAILSRRMSILLDRPVVQPIEFSKRALDHGKLEGLPALVQMLHSSPLQGIARSLNKQSPSMGNLIVDSFLLNYPNNYTQKLEAPVPVIAPRQVRRAIDYIHAHPAARSSPELLAGLSGVSVRSLQYSFLNCVGQTISEYQLALRLQKARDEIDRNKDRSVKEISQAWGFATQSAFTQSFKKAFGVSPSQHRKGEL</sequence>
<protein>
    <submittedName>
        <fullName evidence="5">Helix-turn-helix transcriptional regulator</fullName>
    </submittedName>
</protein>
<dbReference type="GO" id="GO:0043565">
    <property type="term" value="F:sequence-specific DNA binding"/>
    <property type="evidence" value="ECO:0007669"/>
    <property type="project" value="InterPro"/>
</dbReference>
<keyword evidence="2" id="KW-0238">DNA-binding</keyword>
<dbReference type="AlphaFoldDB" id="A0AA44J8X7"/>
<gene>
    <name evidence="5" type="ORF">G6M46_12845</name>
</gene>
<dbReference type="InterPro" id="IPR050204">
    <property type="entry name" value="AraC_XylS_family_regulators"/>
</dbReference>
<keyword evidence="1" id="KW-0805">Transcription regulation</keyword>
<dbReference type="Proteomes" id="UP000702952">
    <property type="component" value="Unassembled WGS sequence"/>
</dbReference>
<dbReference type="InterPro" id="IPR018060">
    <property type="entry name" value="HTH_AraC"/>
</dbReference>
<dbReference type="Pfam" id="PF12833">
    <property type="entry name" value="HTH_18"/>
    <property type="match status" value="1"/>
</dbReference>
<dbReference type="PROSITE" id="PS01124">
    <property type="entry name" value="HTH_ARAC_FAMILY_2"/>
    <property type="match status" value="1"/>
</dbReference>
<keyword evidence="3" id="KW-0804">Transcription</keyword>
<evidence type="ECO:0000256" key="1">
    <source>
        <dbReference type="ARBA" id="ARBA00023015"/>
    </source>
</evidence>
<accession>A0AA44J8X7</accession>
<dbReference type="GO" id="GO:0003700">
    <property type="term" value="F:DNA-binding transcription factor activity"/>
    <property type="evidence" value="ECO:0007669"/>
    <property type="project" value="InterPro"/>
</dbReference>
<dbReference type="InterPro" id="IPR018062">
    <property type="entry name" value="HTH_AraC-typ_CS"/>
</dbReference>
<feature type="domain" description="HTH araC/xylS-type" evidence="4">
    <location>
        <begin position="218"/>
        <end position="317"/>
    </location>
</feature>
<organism evidence="5 6">
    <name type="scientific">Agrobacterium tumefaciens</name>
    <dbReference type="NCBI Taxonomy" id="358"/>
    <lineage>
        <taxon>Bacteria</taxon>
        <taxon>Pseudomonadati</taxon>
        <taxon>Pseudomonadota</taxon>
        <taxon>Alphaproteobacteria</taxon>
        <taxon>Hyphomicrobiales</taxon>
        <taxon>Rhizobiaceae</taxon>
        <taxon>Rhizobium/Agrobacterium group</taxon>
        <taxon>Agrobacterium</taxon>
        <taxon>Agrobacterium tumefaciens complex</taxon>
    </lineage>
</organism>
<dbReference type="RefSeq" id="WP_065660632.1">
    <property type="nucleotide sequence ID" value="NZ_CP123840.1"/>
</dbReference>
<name>A0AA44J8X7_AGRTU</name>
<dbReference type="PROSITE" id="PS00041">
    <property type="entry name" value="HTH_ARAC_FAMILY_1"/>
    <property type="match status" value="1"/>
</dbReference>
<dbReference type="SUPFAM" id="SSF46689">
    <property type="entry name" value="Homeodomain-like"/>
    <property type="match status" value="2"/>
</dbReference>
<evidence type="ECO:0000256" key="3">
    <source>
        <dbReference type="ARBA" id="ARBA00023163"/>
    </source>
</evidence>
<dbReference type="EMBL" id="JAAMAY010000021">
    <property type="protein sequence ID" value="NTC29049.1"/>
    <property type="molecule type" value="Genomic_DNA"/>
</dbReference>
<dbReference type="InterPro" id="IPR020449">
    <property type="entry name" value="Tscrpt_reg_AraC-type_HTH"/>
</dbReference>
<dbReference type="SMART" id="SM00342">
    <property type="entry name" value="HTH_ARAC"/>
    <property type="match status" value="1"/>
</dbReference>
<dbReference type="InterPro" id="IPR009057">
    <property type="entry name" value="Homeodomain-like_sf"/>
</dbReference>
<reference evidence="5" key="1">
    <citation type="journal article" date="2020" name="Science">
        <title>Unexpected conservation and global transmission of agrobacterial virulence plasmids.</title>
        <authorList>
            <person name="Weisberg A.J."/>
            <person name="Davis E.W. 2nd"/>
            <person name="Tabima J."/>
            <person name="Belcher M.S."/>
            <person name="Miller M."/>
            <person name="Kuo C.H."/>
            <person name="Loper J.E."/>
            <person name="Grunwald N.J."/>
            <person name="Putnam M.L."/>
            <person name="Chang J.H."/>
        </authorList>
    </citation>
    <scope>NUCLEOTIDE SEQUENCE</scope>
    <source>
        <strain evidence="5">17-1853-1a</strain>
    </source>
</reference>
<dbReference type="Gene3D" id="1.10.10.60">
    <property type="entry name" value="Homeodomain-like"/>
    <property type="match status" value="1"/>
</dbReference>
<evidence type="ECO:0000259" key="4">
    <source>
        <dbReference type="PROSITE" id="PS01124"/>
    </source>
</evidence>
<dbReference type="PANTHER" id="PTHR46796">
    <property type="entry name" value="HTH-TYPE TRANSCRIPTIONAL ACTIVATOR RHAS-RELATED"/>
    <property type="match status" value="1"/>
</dbReference>
<proteinExistence type="predicted"/>
<evidence type="ECO:0000313" key="5">
    <source>
        <dbReference type="EMBL" id="NTC29049.1"/>
    </source>
</evidence>
<evidence type="ECO:0000313" key="6">
    <source>
        <dbReference type="Proteomes" id="UP000702952"/>
    </source>
</evidence>
<evidence type="ECO:0000256" key="2">
    <source>
        <dbReference type="ARBA" id="ARBA00023125"/>
    </source>
</evidence>